<accession>A0A7S1B4C8</accession>
<reference evidence="2" key="1">
    <citation type="submission" date="2021-01" db="EMBL/GenBank/DDBJ databases">
        <authorList>
            <person name="Corre E."/>
            <person name="Pelletier E."/>
            <person name="Niang G."/>
            <person name="Scheremetjew M."/>
            <person name="Finn R."/>
            <person name="Kale V."/>
            <person name="Holt S."/>
            <person name="Cochrane G."/>
            <person name="Meng A."/>
            <person name="Brown T."/>
            <person name="Cohen L."/>
        </authorList>
    </citation>
    <scope>NUCLEOTIDE SEQUENCE</scope>
    <source>
        <strain evidence="2">308</strain>
    </source>
</reference>
<name>A0A7S1B4C8_9STRA</name>
<feature type="compositionally biased region" description="Acidic residues" evidence="1">
    <location>
        <begin position="14"/>
        <end position="26"/>
    </location>
</feature>
<organism evidence="2">
    <name type="scientific">Corethron hystrix</name>
    <dbReference type="NCBI Taxonomy" id="216773"/>
    <lineage>
        <taxon>Eukaryota</taxon>
        <taxon>Sar</taxon>
        <taxon>Stramenopiles</taxon>
        <taxon>Ochrophyta</taxon>
        <taxon>Bacillariophyta</taxon>
        <taxon>Coscinodiscophyceae</taxon>
        <taxon>Corethrophycidae</taxon>
        <taxon>Corethrales</taxon>
        <taxon>Corethraceae</taxon>
        <taxon>Corethron</taxon>
    </lineage>
</organism>
<evidence type="ECO:0000256" key="1">
    <source>
        <dbReference type="SAM" id="MobiDB-lite"/>
    </source>
</evidence>
<protein>
    <submittedName>
        <fullName evidence="2">Uncharacterized protein</fullName>
    </submittedName>
</protein>
<feature type="region of interest" description="Disordered" evidence="1">
    <location>
        <begin position="1"/>
        <end position="28"/>
    </location>
</feature>
<sequence>MSELYALSHGQHFDDDDDGEFSDDAENGIKNGLSRSGPVAVLEGCMSLIDGRVFYSGEWYMKPQVSTAAALVKSKFKYKLKRGFDFKDPSDEVSMDGCFFVKTQSAEGGKIKIKERDAVLNFGSFEQKKSYLVNGKGENEYGKFLLVGKYFIKNERENLLKIEKRYQKPIGEDDNSDDDDQLIDVGEDDPNELKILKEEADIPVQELRKRYSKNCYDEDARTAKRQKAFDEDDELEF</sequence>
<dbReference type="EMBL" id="HBFR01002734">
    <property type="protein sequence ID" value="CAD8874661.1"/>
    <property type="molecule type" value="Transcribed_RNA"/>
</dbReference>
<evidence type="ECO:0000313" key="2">
    <source>
        <dbReference type="EMBL" id="CAD8874661.1"/>
    </source>
</evidence>
<proteinExistence type="predicted"/>
<feature type="region of interest" description="Disordered" evidence="1">
    <location>
        <begin position="169"/>
        <end position="189"/>
    </location>
</feature>
<dbReference type="AlphaFoldDB" id="A0A7S1B4C8"/>
<gene>
    <name evidence="2" type="ORF">CHYS00102_LOCUS1836</name>
</gene>
<feature type="compositionally biased region" description="Acidic residues" evidence="1">
    <location>
        <begin position="172"/>
        <end position="189"/>
    </location>
</feature>